<dbReference type="RefSeq" id="WP_229830058.1">
    <property type="nucleotide sequence ID" value="NZ_AP023356.1"/>
</dbReference>
<evidence type="ECO:0000313" key="3">
    <source>
        <dbReference type="Proteomes" id="UP000676967"/>
    </source>
</evidence>
<proteinExistence type="inferred from homology"/>
<evidence type="ECO:0000313" key="2">
    <source>
        <dbReference type="EMBL" id="BCJ40106.1"/>
    </source>
</evidence>
<accession>A0ABM7LLE0</accession>
<reference evidence="2 3" key="1">
    <citation type="submission" date="2020-08" db="EMBL/GenBank/DDBJ databases">
        <title>Whole genome shotgun sequence of Actinoplanes ianthinogenes NBRC 13996.</title>
        <authorList>
            <person name="Komaki H."/>
            <person name="Tamura T."/>
        </authorList>
    </citation>
    <scope>NUCLEOTIDE SEQUENCE [LARGE SCALE GENOMIC DNA]</scope>
    <source>
        <strain evidence="2 3">NBRC 13996</strain>
    </source>
</reference>
<evidence type="ECO:0008006" key="4">
    <source>
        <dbReference type="Google" id="ProtNLM"/>
    </source>
</evidence>
<dbReference type="InterPro" id="IPR002765">
    <property type="entry name" value="UPF0145_YbjQ-like"/>
</dbReference>
<dbReference type="InterPro" id="IPR035439">
    <property type="entry name" value="UPF0145_dom_sf"/>
</dbReference>
<name>A0ABM7LLE0_9ACTN</name>
<dbReference type="EMBL" id="AP023356">
    <property type="protein sequence ID" value="BCJ40106.1"/>
    <property type="molecule type" value="Genomic_DNA"/>
</dbReference>
<keyword evidence="3" id="KW-1185">Reference proteome</keyword>
<protein>
    <recommendedName>
        <fullName evidence="4">Heavy metal-binding domain-containing protein</fullName>
    </recommendedName>
</protein>
<gene>
    <name evidence="2" type="ORF">Aiant_07630</name>
</gene>
<comment type="similarity">
    <text evidence="1">Belongs to the UPF0145 family.</text>
</comment>
<dbReference type="SUPFAM" id="SSF117782">
    <property type="entry name" value="YbjQ-like"/>
    <property type="match status" value="1"/>
</dbReference>
<sequence length="256" mass="27205">MTGEHAALLSAAGFDLVGQVFGSTVMQIGWAGWSGCGWRPGYLGPAVLPPRSTGFAAYSSALRTGRFTALDRMRRQAVALGADGVVGVRLTEQPRDEQKREFTAVGAAVRSRGRQRPGTPFTTDLGPADVAKLLAAGWVPAGVVYGLEVAVRHDDWRTASSLGFLVGNTEMAGYTELLTHVRAQARRDFAGRVAALGADAALMSGLRSRTWAIEVGERHTDRAASCLMTGTAIARFRTGRRPVPAGLTVLPLRSSR</sequence>
<evidence type="ECO:0000256" key="1">
    <source>
        <dbReference type="ARBA" id="ARBA00010751"/>
    </source>
</evidence>
<dbReference type="Pfam" id="PF01906">
    <property type="entry name" value="YbjQ_1"/>
    <property type="match status" value="1"/>
</dbReference>
<organism evidence="2 3">
    <name type="scientific">Actinoplanes ianthinogenes</name>
    <dbReference type="NCBI Taxonomy" id="122358"/>
    <lineage>
        <taxon>Bacteria</taxon>
        <taxon>Bacillati</taxon>
        <taxon>Actinomycetota</taxon>
        <taxon>Actinomycetes</taxon>
        <taxon>Micromonosporales</taxon>
        <taxon>Micromonosporaceae</taxon>
        <taxon>Actinoplanes</taxon>
    </lineage>
</organism>
<dbReference type="Gene3D" id="3.30.110.70">
    <property type="entry name" value="Hypothetical protein apc22750. Chain B"/>
    <property type="match status" value="1"/>
</dbReference>
<dbReference type="Proteomes" id="UP000676967">
    <property type="component" value="Chromosome"/>
</dbReference>
<dbReference type="PANTHER" id="PTHR34068">
    <property type="entry name" value="UPF0145 PROTEIN YBJQ"/>
    <property type="match status" value="1"/>
</dbReference>